<evidence type="ECO:0000313" key="2">
    <source>
        <dbReference type="EMBL" id="CAD8455471.1"/>
    </source>
</evidence>
<feature type="domain" description="PAS fold-3" evidence="1">
    <location>
        <begin position="112"/>
        <end position="199"/>
    </location>
</feature>
<name>A0A7S0DHY4_9EUKA</name>
<organism evidence="2">
    <name type="scientific">Amorphochlora amoebiformis</name>
    <dbReference type="NCBI Taxonomy" id="1561963"/>
    <lineage>
        <taxon>Eukaryota</taxon>
        <taxon>Sar</taxon>
        <taxon>Rhizaria</taxon>
        <taxon>Cercozoa</taxon>
        <taxon>Chlorarachniophyceae</taxon>
        <taxon>Amorphochlora</taxon>
    </lineage>
</organism>
<dbReference type="InterPro" id="IPR000014">
    <property type="entry name" value="PAS"/>
</dbReference>
<dbReference type="SUPFAM" id="SSF55785">
    <property type="entry name" value="PYP-like sensor domain (PAS domain)"/>
    <property type="match status" value="1"/>
</dbReference>
<gene>
    <name evidence="2" type="ORF">LAMO00422_LOCUS14416</name>
</gene>
<dbReference type="Pfam" id="PF08447">
    <property type="entry name" value="PAS_3"/>
    <property type="match status" value="1"/>
</dbReference>
<dbReference type="Gene3D" id="2.10.70.100">
    <property type="match status" value="1"/>
</dbReference>
<dbReference type="AlphaFoldDB" id="A0A7S0DHY4"/>
<sequence length="242" mass="27320">MLYDAEERARGFDRSSIELKVSKRAFDCPEVDSFWGSGQDLKITTSAPSLENLSHSHAIKKRKVAKTEGGSSTPESECPDFVASVEWRMIRSEITKDLKVGEWAFDCSTLEMWWSQEIFGIFDLDPKTSKPTFAIYKKLLHPDDKDLVLFLFQRALEKGVPYEVSHRFTLADKKFKWARVKCRVQLDPSQNGVTKLFGTIQDITLWSKSVIDGKKSLNAFVQPKQGEEGGGGLTEDPTCVVC</sequence>
<protein>
    <recommendedName>
        <fullName evidence="1">PAS fold-3 domain-containing protein</fullName>
    </recommendedName>
</protein>
<evidence type="ECO:0000259" key="1">
    <source>
        <dbReference type="Pfam" id="PF08447"/>
    </source>
</evidence>
<dbReference type="Gene3D" id="3.30.450.20">
    <property type="entry name" value="PAS domain"/>
    <property type="match status" value="1"/>
</dbReference>
<accession>A0A7S0DHY4</accession>
<dbReference type="EMBL" id="HBEM01021043">
    <property type="protein sequence ID" value="CAD8455471.1"/>
    <property type="molecule type" value="Transcribed_RNA"/>
</dbReference>
<dbReference type="CDD" id="cd00130">
    <property type="entry name" value="PAS"/>
    <property type="match status" value="1"/>
</dbReference>
<proteinExistence type="predicted"/>
<reference evidence="2" key="1">
    <citation type="submission" date="2021-01" db="EMBL/GenBank/DDBJ databases">
        <authorList>
            <person name="Corre E."/>
            <person name="Pelletier E."/>
            <person name="Niang G."/>
            <person name="Scheremetjew M."/>
            <person name="Finn R."/>
            <person name="Kale V."/>
            <person name="Holt S."/>
            <person name="Cochrane G."/>
            <person name="Meng A."/>
            <person name="Brown T."/>
            <person name="Cohen L."/>
        </authorList>
    </citation>
    <scope>NUCLEOTIDE SEQUENCE</scope>
    <source>
        <strain evidence="2">CCMP2058</strain>
    </source>
</reference>
<dbReference type="InterPro" id="IPR013655">
    <property type="entry name" value="PAS_fold_3"/>
</dbReference>
<dbReference type="InterPro" id="IPR035965">
    <property type="entry name" value="PAS-like_dom_sf"/>
</dbReference>